<protein>
    <submittedName>
        <fullName evidence="11">Acyl transferase domain-containing protein</fullName>
    </submittedName>
</protein>
<dbReference type="InterPro" id="IPR014031">
    <property type="entry name" value="Ketoacyl_synth_C"/>
</dbReference>
<dbReference type="InterPro" id="IPR016036">
    <property type="entry name" value="Malonyl_transacylase_ACP-bd"/>
</dbReference>
<evidence type="ECO:0000259" key="10">
    <source>
        <dbReference type="PROSITE" id="PS52004"/>
    </source>
</evidence>
<dbReference type="InterPro" id="IPR015083">
    <property type="entry name" value="NorB/c/GfsB-D-like_docking"/>
</dbReference>
<dbReference type="GO" id="GO:0006633">
    <property type="term" value="P:fatty acid biosynthetic process"/>
    <property type="evidence" value="ECO:0007669"/>
    <property type="project" value="InterPro"/>
</dbReference>
<feature type="compositionally biased region" description="Low complexity" evidence="8">
    <location>
        <begin position="475"/>
        <end position="488"/>
    </location>
</feature>
<dbReference type="InterPro" id="IPR016035">
    <property type="entry name" value="Acyl_Trfase/lysoPLipase"/>
</dbReference>
<dbReference type="Pfam" id="PF00550">
    <property type="entry name" value="PP-binding"/>
    <property type="match status" value="1"/>
</dbReference>
<dbReference type="STRING" id="1122192.SAMN02745673_02403"/>
<feature type="region of interest" description="Disordered" evidence="8">
    <location>
        <begin position="1042"/>
        <end position="1071"/>
    </location>
</feature>
<keyword evidence="7" id="KW-0012">Acyltransferase</keyword>
<evidence type="ECO:0000256" key="8">
    <source>
        <dbReference type="SAM" id="MobiDB-lite"/>
    </source>
</evidence>
<evidence type="ECO:0000256" key="4">
    <source>
        <dbReference type="ARBA" id="ARBA00022679"/>
    </source>
</evidence>
<dbReference type="GO" id="GO:0004312">
    <property type="term" value="F:fatty acid synthase activity"/>
    <property type="evidence" value="ECO:0007669"/>
    <property type="project" value="TreeGrafter"/>
</dbReference>
<dbReference type="InterPro" id="IPR014030">
    <property type="entry name" value="Ketoacyl_synth_N"/>
</dbReference>
<dbReference type="PANTHER" id="PTHR43775">
    <property type="entry name" value="FATTY ACID SYNTHASE"/>
    <property type="match status" value="1"/>
</dbReference>
<organism evidence="11 12">
    <name type="scientific">Marinactinospora thermotolerans DSM 45154</name>
    <dbReference type="NCBI Taxonomy" id="1122192"/>
    <lineage>
        <taxon>Bacteria</taxon>
        <taxon>Bacillati</taxon>
        <taxon>Actinomycetota</taxon>
        <taxon>Actinomycetes</taxon>
        <taxon>Streptosporangiales</taxon>
        <taxon>Nocardiopsidaceae</taxon>
        <taxon>Marinactinospora</taxon>
    </lineage>
</organism>
<dbReference type="Gene3D" id="3.40.47.10">
    <property type="match status" value="1"/>
</dbReference>
<evidence type="ECO:0000313" key="11">
    <source>
        <dbReference type="EMBL" id="SKA09264.1"/>
    </source>
</evidence>
<comment type="cofactor">
    <cofactor evidence="1">
        <name>pantetheine 4'-phosphate</name>
        <dbReference type="ChEBI" id="CHEBI:47942"/>
    </cofactor>
</comment>
<gene>
    <name evidence="11" type="ORF">SAMN02745673_02403</name>
</gene>
<dbReference type="SUPFAM" id="SSF53474">
    <property type="entry name" value="alpha/beta-Hydrolases"/>
    <property type="match status" value="1"/>
</dbReference>
<dbReference type="FunFam" id="3.40.47.10:FF:000019">
    <property type="entry name" value="Polyketide synthase type I"/>
    <property type="match status" value="1"/>
</dbReference>
<keyword evidence="3" id="KW-0597">Phosphoprotein</keyword>
<dbReference type="Gene3D" id="3.40.366.10">
    <property type="entry name" value="Malonyl-Coenzyme A Acyl Carrier Protein, domain 2"/>
    <property type="match status" value="1"/>
</dbReference>
<dbReference type="InterPro" id="IPR020802">
    <property type="entry name" value="TesA-like"/>
</dbReference>
<dbReference type="Pfam" id="PF00698">
    <property type="entry name" value="Acyl_transf_1"/>
    <property type="match status" value="1"/>
</dbReference>
<dbReference type="Pfam" id="PF22621">
    <property type="entry name" value="CurL-like_PKS_C"/>
    <property type="match status" value="1"/>
</dbReference>
<evidence type="ECO:0000259" key="9">
    <source>
        <dbReference type="PROSITE" id="PS50075"/>
    </source>
</evidence>
<feature type="region of interest" description="Disordered" evidence="8">
    <location>
        <begin position="453"/>
        <end position="488"/>
    </location>
</feature>
<dbReference type="PROSITE" id="PS00012">
    <property type="entry name" value="PHOSPHOPANTETHEINE"/>
    <property type="match status" value="1"/>
</dbReference>
<dbReference type="InterPro" id="IPR018201">
    <property type="entry name" value="Ketoacyl_synth_AS"/>
</dbReference>
<evidence type="ECO:0000256" key="2">
    <source>
        <dbReference type="ARBA" id="ARBA00022450"/>
    </source>
</evidence>
<dbReference type="InterPro" id="IPR020841">
    <property type="entry name" value="PKS_Beta-ketoAc_synthase_dom"/>
</dbReference>
<dbReference type="GO" id="GO:0033068">
    <property type="term" value="P:macrolide biosynthetic process"/>
    <property type="evidence" value="ECO:0007669"/>
    <property type="project" value="UniProtKB-ARBA"/>
</dbReference>
<dbReference type="InterPro" id="IPR001227">
    <property type="entry name" value="Ac_transferase_dom_sf"/>
</dbReference>
<sequence length="1352" mass="142130">MADEEKLLAYLRRATEDLQTAKARLRAVQAREHEPIAIVGMACRLPGGVASPEDLWRLVADGGEGIVPAPGDRGWELEPSDEGAPSLAGGFMDGADQFDAGFFGITAGEALAMDPQQRLLLETSWEVLERAGLPPRSLKGTRTGVFVGAFTNDYGVKPASVPEGVEGFLGTGTSGSVISGRVAYTLGLEGPALTVDTACSSSLTALHLACISLRRGESTLALAGGVTVMATPQIITTGHRFGGLAADGRVKAFAEGADGTVFAEGVGMVVLERLSDARRNGRTVLAVLRGSAVNQDGASNGLTAPSGPAQERVIRQALADAGLTAADVDVVEAHGTGTELGDPIEARALQAVYGDRPEEWPLWLGSLKSNIGHTQAAAGVAGVIKTVMALRQERMPATLHVSALSSQVDWDAARVRVLTEARPWPAHPGRPRRGAVSSFGVSGTNAHLIIEEAPAPEEPNTSQEPAPSEAEQRTSVLGPGPAVPLPLSAGNSAALREQAQRLAAFTRARPDADPADIAASLYAARQTLEERAVVIGSSLEELTARLDALATGEEGARTVRGGSGGRGRPSGAVYVFPGHGSHWIGMGRDLLDTSPVFAARMRACFAEIEQIVDWDPEAVLRGLPGATPMDRIDVLPLLTFSVMVSLAELWTSVGVRPLAVVGHSQGEVAAAYVAGVLSLSQAVRVAERRVRLLVDHLAGQGALAAVALGADEVEKRIAPWSEGIAVSAKNGPTSTVVSGDADLLARFVEECRAEDIRARLFPSTLASHSPQVERIREPLLAELADITPGPAKIPFYSTVTGGRLDGTELTADYWYRNARRPVDFHGAVDALLADGHGVFVECSAHPVLVSGVQEIAARGPAGEVTAVGSLRRDDGGAERFLESMGQAHCAGVAVDWNTVLSGAPILATDLPTYAFQRRRYWLEDSFSAPEVTGSAPGDEESDGAVALLTHLAGLTPQERSAEVLTLVRRSVAAVLGHGTAQAVDPEQDFLEAGFDSLTTVELRNRLTKALGIRLPATIAFDERDPAGLARHLEELIDAEKLPENSGAHPAGSGSPTASPAATPAPVTRAGGQRGDGLSLLLRSAAAADRVQEALDMLEMVAGLYPSFREHTQAGGPLRPLTLARGPARPALYCFSTPMALGGAAQFARLATGFRGVRDLHVLPVPGFSSVSALPETTEAIIGLWAESIRAAAGDEPFALLGYCAGGNFAHAVASRLEGMGTRPQGLVLLDTYPDSRIVDEVGDSMLVGMFEREDRFGPFTDARMAAMGRYYRLVREVAGDTMRVEVEAPTFCVLPDTPLPSGPDGERNRSGLWRATWPQEHTLAEVPGDHLTMLEEGAPAMASTIETWLRSL</sequence>
<evidence type="ECO:0000256" key="3">
    <source>
        <dbReference type="ARBA" id="ARBA00022553"/>
    </source>
</evidence>
<dbReference type="PROSITE" id="PS00606">
    <property type="entry name" value="KS3_1"/>
    <property type="match status" value="1"/>
</dbReference>
<dbReference type="SUPFAM" id="SSF47336">
    <property type="entry name" value="ACP-like"/>
    <property type="match status" value="1"/>
</dbReference>
<dbReference type="SMART" id="SM00827">
    <property type="entry name" value="PKS_AT"/>
    <property type="match status" value="1"/>
</dbReference>
<dbReference type="RefSeq" id="WP_159457256.1">
    <property type="nucleotide sequence ID" value="NZ_FUWS01000006.1"/>
</dbReference>
<dbReference type="SMART" id="SM00823">
    <property type="entry name" value="PKS_PP"/>
    <property type="match status" value="1"/>
</dbReference>
<keyword evidence="6" id="KW-0511">Multifunctional enzyme</keyword>
<evidence type="ECO:0000313" key="12">
    <source>
        <dbReference type="Proteomes" id="UP000190637"/>
    </source>
</evidence>
<dbReference type="InterPro" id="IPR050091">
    <property type="entry name" value="PKS_NRPS_Biosynth_Enz"/>
</dbReference>
<feature type="compositionally biased region" description="Low complexity" evidence="8">
    <location>
        <begin position="1045"/>
        <end position="1071"/>
    </location>
</feature>
<dbReference type="GO" id="GO:0004315">
    <property type="term" value="F:3-oxoacyl-[acyl-carrier-protein] synthase activity"/>
    <property type="evidence" value="ECO:0007669"/>
    <property type="project" value="InterPro"/>
</dbReference>
<dbReference type="Pfam" id="PF08990">
    <property type="entry name" value="Docking"/>
    <property type="match status" value="1"/>
</dbReference>
<keyword evidence="2" id="KW-0596">Phosphopantetheine</keyword>
<evidence type="ECO:0000256" key="6">
    <source>
        <dbReference type="ARBA" id="ARBA00023268"/>
    </source>
</evidence>
<dbReference type="InterPro" id="IPR009081">
    <property type="entry name" value="PP-bd_ACP"/>
</dbReference>
<dbReference type="InterPro" id="IPR014043">
    <property type="entry name" value="Acyl_transferase_dom"/>
</dbReference>
<dbReference type="SMART" id="SM00824">
    <property type="entry name" value="PKS_TE"/>
    <property type="match status" value="1"/>
</dbReference>
<proteinExistence type="predicted"/>
<dbReference type="GO" id="GO:0031177">
    <property type="term" value="F:phosphopantetheine binding"/>
    <property type="evidence" value="ECO:0007669"/>
    <property type="project" value="InterPro"/>
</dbReference>
<dbReference type="Proteomes" id="UP000190637">
    <property type="component" value="Unassembled WGS sequence"/>
</dbReference>
<keyword evidence="5" id="KW-0045">Antibiotic biosynthesis</keyword>
<dbReference type="Pfam" id="PF00109">
    <property type="entry name" value="ketoacyl-synt"/>
    <property type="match status" value="1"/>
</dbReference>
<dbReference type="PROSITE" id="PS50075">
    <property type="entry name" value="CARRIER"/>
    <property type="match status" value="1"/>
</dbReference>
<dbReference type="OrthoDB" id="4537517at2"/>
<keyword evidence="4 11" id="KW-0808">Transferase</keyword>
<dbReference type="InterPro" id="IPR029058">
    <property type="entry name" value="AB_hydrolase_fold"/>
</dbReference>
<dbReference type="SUPFAM" id="SSF53901">
    <property type="entry name" value="Thiolase-like"/>
    <property type="match status" value="1"/>
</dbReference>
<dbReference type="PROSITE" id="PS52004">
    <property type="entry name" value="KS3_2"/>
    <property type="match status" value="1"/>
</dbReference>
<dbReference type="SUPFAM" id="SSF55048">
    <property type="entry name" value="Probable ACP-binding domain of malonyl-CoA ACP transacylase"/>
    <property type="match status" value="1"/>
</dbReference>
<accession>A0A1T4QZW2</accession>
<evidence type="ECO:0000256" key="7">
    <source>
        <dbReference type="ARBA" id="ARBA00023315"/>
    </source>
</evidence>
<dbReference type="InterPro" id="IPR036736">
    <property type="entry name" value="ACP-like_sf"/>
</dbReference>
<dbReference type="InterPro" id="IPR020806">
    <property type="entry name" value="PKS_PP-bd"/>
</dbReference>
<dbReference type="Gene3D" id="3.30.70.3290">
    <property type="match status" value="1"/>
</dbReference>
<reference evidence="11 12" key="1">
    <citation type="submission" date="2017-02" db="EMBL/GenBank/DDBJ databases">
        <authorList>
            <person name="Peterson S.W."/>
        </authorList>
    </citation>
    <scope>NUCLEOTIDE SEQUENCE [LARGE SCALE GENOMIC DNA]</scope>
    <source>
        <strain evidence="11 12">DSM 45154</strain>
    </source>
</reference>
<dbReference type="Gene3D" id="1.10.1200.10">
    <property type="entry name" value="ACP-like"/>
    <property type="match status" value="1"/>
</dbReference>
<dbReference type="CDD" id="cd00833">
    <property type="entry name" value="PKS"/>
    <property type="match status" value="1"/>
</dbReference>
<keyword evidence="12" id="KW-1185">Reference proteome</keyword>
<dbReference type="Pfam" id="PF00975">
    <property type="entry name" value="Thioesterase"/>
    <property type="match status" value="1"/>
</dbReference>
<dbReference type="PANTHER" id="PTHR43775:SF51">
    <property type="entry name" value="INACTIVE PHENOLPHTHIOCEROL SYNTHESIS POLYKETIDE SYNTHASE TYPE I PKS1-RELATED"/>
    <property type="match status" value="1"/>
</dbReference>
<dbReference type="Pfam" id="PF02801">
    <property type="entry name" value="Ketoacyl-synt_C"/>
    <property type="match status" value="1"/>
</dbReference>
<feature type="domain" description="Carrier" evidence="9">
    <location>
        <begin position="961"/>
        <end position="1036"/>
    </location>
</feature>
<evidence type="ECO:0000256" key="5">
    <source>
        <dbReference type="ARBA" id="ARBA00023194"/>
    </source>
</evidence>
<dbReference type="InterPro" id="IPR001031">
    <property type="entry name" value="Thioesterase"/>
</dbReference>
<dbReference type="InterPro" id="IPR006162">
    <property type="entry name" value="Ppantetheine_attach_site"/>
</dbReference>
<feature type="domain" description="Ketosynthase family 3 (KS3)" evidence="10">
    <location>
        <begin position="33"/>
        <end position="452"/>
    </location>
</feature>
<evidence type="ECO:0000256" key="1">
    <source>
        <dbReference type="ARBA" id="ARBA00001957"/>
    </source>
</evidence>
<dbReference type="SMART" id="SM00825">
    <property type="entry name" value="PKS_KS"/>
    <property type="match status" value="1"/>
</dbReference>
<dbReference type="InterPro" id="IPR016039">
    <property type="entry name" value="Thiolase-like"/>
</dbReference>
<dbReference type="SMART" id="SM01294">
    <property type="entry name" value="PKS_PP_betabranch"/>
    <property type="match status" value="1"/>
</dbReference>
<dbReference type="EMBL" id="FUWS01000006">
    <property type="protein sequence ID" value="SKA09264.1"/>
    <property type="molecule type" value="Genomic_DNA"/>
</dbReference>
<dbReference type="SUPFAM" id="SSF52151">
    <property type="entry name" value="FabD/lysophospholipase-like"/>
    <property type="match status" value="1"/>
</dbReference>
<name>A0A1T4QZW2_9ACTN</name>
<dbReference type="Gene3D" id="3.40.50.1820">
    <property type="entry name" value="alpha/beta hydrolase"/>
    <property type="match status" value="1"/>
</dbReference>